<feature type="compositionally biased region" description="Basic residues" evidence="1">
    <location>
        <begin position="73"/>
        <end position="86"/>
    </location>
</feature>
<dbReference type="AlphaFoldDB" id="A0A9J5XHS6"/>
<name>A0A9J5XHS6_SOLCO</name>
<evidence type="ECO:0000313" key="2">
    <source>
        <dbReference type="EMBL" id="KAG5586496.1"/>
    </source>
</evidence>
<accession>A0A9J5XHS6</accession>
<comment type="caution">
    <text evidence="2">The sequence shown here is derived from an EMBL/GenBank/DDBJ whole genome shotgun (WGS) entry which is preliminary data.</text>
</comment>
<dbReference type="PANTHER" id="PTHR46951">
    <property type="entry name" value="BED-TYPE DOMAIN-CONTAINING PROTEIN"/>
    <property type="match status" value="1"/>
</dbReference>
<proteinExistence type="predicted"/>
<evidence type="ECO:0000256" key="1">
    <source>
        <dbReference type="SAM" id="MobiDB-lite"/>
    </source>
</evidence>
<dbReference type="PANTHER" id="PTHR46951:SF2">
    <property type="entry name" value="BED-TYPE DOMAIN-CONTAINING PROTEIN"/>
    <property type="match status" value="1"/>
</dbReference>
<dbReference type="OrthoDB" id="1301685at2759"/>
<keyword evidence="3" id="KW-1185">Reference proteome</keyword>
<dbReference type="Proteomes" id="UP000824120">
    <property type="component" value="Chromosome 9"/>
</dbReference>
<evidence type="ECO:0000313" key="3">
    <source>
        <dbReference type="Proteomes" id="UP000824120"/>
    </source>
</evidence>
<feature type="region of interest" description="Disordered" evidence="1">
    <location>
        <begin position="73"/>
        <end position="174"/>
    </location>
</feature>
<sequence>MARRLGWEYVSHLAAARMSSMSQHCLGLSRIHKSCSISSSRSTRRGIRCRRIKHTKNTFTKTSKVCSQLVRTMRNKRPKSQSPRHHQGNDSGKNMRVNQQLSPMSLPPPPSSHPARSVRRKEDGRGEHTNQQLLAPPPPSYHAYSVKGINDGKGVHTNHQIPPPPQAYRPPSLKENAYGRGVQANQQLLPPPPPSYRANSIRGNNDGRGVHTNQHIPPPSYCHIDLLHLEEMIMAKVCMQTRGNKCFNRHEWPMSEYLLYCTIVNSMADASKKRDIRWNYGTQGATKDLVTCNFCGSTFNGGITRHKQHLVGGFKNVKQCTACPSAIREEVRAYIQNKIANNPKFQVRQPEEYIDIDDVDDMDKRK</sequence>
<evidence type="ECO:0008006" key="4">
    <source>
        <dbReference type="Google" id="ProtNLM"/>
    </source>
</evidence>
<organism evidence="2 3">
    <name type="scientific">Solanum commersonii</name>
    <name type="common">Commerson's wild potato</name>
    <name type="synonym">Commerson's nightshade</name>
    <dbReference type="NCBI Taxonomy" id="4109"/>
    <lineage>
        <taxon>Eukaryota</taxon>
        <taxon>Viridiplantae</taxon>
        <taxon>Streptophyta</taxon>
        <taxon>Embryophyta</taxon>
        <taxon>Tracheophyta</taxon>
        <taxon>Spermatophyta</taxon>
        <taxon>Magnoliopsida</taxon>
        <taxon>eudicotyledons</taxon>
        <taxon>Gunneridae</taxon>
        <taxon>Pentapetalae</taxon>
        <taxon>asterids</taxon>
        <taxon>lamiids</taxon>
        <taxon>Solanales</taxon>
        <taxon>Solanaceae</taxon>
        <taxon>Solanoideae</taxon>
        <taxon>Solaneae</taxon>
        <taxon>Solanum</taxon>
    </lineage>
</organism>
<reference evidence="2 3" key="1">
    <citation type="submission" date="2020-09" db="EMBL/GenBank/DDBJ databases">
        <title>De no assembly of potato wild relative species, Solanum commersonii.</title>
        <authorList>
            <person name="Cho K."/>
        </authorList>
    </citation>
    <scope>NUCLEOTIDE SEQUENCE [LARGE SCALE GENOMIC DNA]</scope>
    <source>
        <strain evidence="2">LZ3.2</strain>
        <tissue evidence="2">Leaf</tissue>
    </source>
</reference>
<gene>
    <name evidence="2" type="ORF">H5410_046930</name>
</gene>
<feature type="compositionally biased region" description="Polar residues" evidence="1">
    <location>
        <begin position="89"/>
        <end position="101"/>
    </location>
</feature>
<protein>
    <recommendedName>
        <fullName evidence="4">BED-type domain-containing protein</fullName>
    </recommendedName>
</protein>
<dbReference type="EMBL" id="JACXVP010000009">
    <property type="protein sequence ID" value="KAG5586496.1"/>
    <property type="molecule type" value="Genomic_DNA"/>
</dbReference>